<feature type="compositionally biased region" description="Gly residues" evidence="2">
    <location>
        <begin position="332"/>
        <end position="363"/>
    </location>
</feature>
<protein>
    <submittedName>
        <fullName evidence="4">PPE family protein</fullName>
    </submittedName>
</protein>
<dbReference type="Proteomes" id="UP000243799">
    <property type="component" value="Unassembled WGS sequence"/>
</dbReference>
<feature type="compositionally biased region" description="Gly residues" evidence="2">
    <location>
        <begin position="259"/>
        <end position="282"/>
    </location>
</feature>
<evidence type="ECO:0000313" key="4">
    <source>
        <dbReference type="EMBL" id="SFB61954.1"/>
    </source>
</evidence>
<dbReference type="Pfam" id="PF00823">
    <property type="entry name" value="PPE"/>
    <property type="match status" value="1"/>
</dbReference>
<feature type="compositionally biased region" description="Low complexity" evidence="2">
    <location>
        <begin position="301"/>
        <end position="310"/>
    </location>
</feature>
<reference evidence="5" key="1">
    <citation type="submission" date="2016-10" db="EMBL/GenBank/DDBJ databases">
        <authorList>
            <person name="Varghese N."/>
            <person name="Submissions S."/>
        </authorList>
    </citation>
    <scope>NUCLEOTIDE SEQUENCE [LARGE SCALE GENOMIC DNA]</scope>
    <source>
        <strain evidence="5">CGMCC 4.3568</strain>
    </source>
</reference>
<feature type="compositionally biased region" description="Polar residues" evidence="2">
    <location>
        <begin position="228"/>
        <end position="250"/>
    </location>
</feature>
<comment type="similarity">
    <text evidence="1">Belongs to the mycobacterial PPE family.</text>
</comment>
<keyword evidence="5" id="KW-1185">Reference proteome</keyword>
<evidence type="ECO:0000313" key="5">
    <source>
        <dbReference type="Proteomes" id="UP000243799"/>
    </source>
</evidence>
<evidence type="ECO:0000256" key="2">
    <source>
        <dbReference type="SAM" id="MobiDB-lite"/>
    </source>
</evidence>
<dbReference type="AlphaFoldDB" id="A0A1I1CHD8"/>
<feature type="compositionally biased region" description="Low complexity" evidence="2">
    <location>
        <begin position="387"/>
        <end position="401"/>
    </location>
</feature>
<dbReference type="Gene3D" id="1.20.1260.20">
    <property type="entry name" value="PPE superfamily"/>
    <property type="match status" value="1"/>
</dbReference>
<feature type="region of interest" description="Disordered" evidence="2">
    <location>
        <begin position="80"/>
        <end position="107"/>
    </location>
</feature>
<evidence type="ECO:0000256" key="1">
    <source>
        <dbReference type="ARBA" id="ARBA00010652"/>
    </source>
</evidence>
<name>A0A1I1CHD8_9PSEU</name>
<feature type="region of interest" description="Disordered" evidence="2">
    <location>
        <begin position="157"/>
        <end position="453"/>
    </location>
</feature>
<organism evidence="4 5">
    <name type="scientific">Amycolatopsis marina</name>
    <dbReference type="NCBI Taxonomy" id="490629"/>
    <lineage>
        <taxon>Bacteria</taxon>
        <taxon>Bacillati</taxon>
        <taxon>Actinomycetota</taxon>
        <taxon>Actinomycetes</taxon>
        <taxon>Pseudonocardiales</taxon>
        <taxon>Pseudonocardiaceae</taxon>
        <taxon>Amycolatopsis</taxon>
    </lineage>
</organism>
<evidence type="ECO:0000259" key="3">
    <source>
        <dbReference type="Pfam" id="PF00823"/>
    </source>
</evidence>
<gene>
    <name evidence="4" type="ORF">SAMN05216266_12944</name>
</gene>
<feature type="compositionally biased region" description="Basic and acidic residues" evidence="2">
    <location>
        <begin position="417"/>
        <end position="426"/>
    </location>
</feature>
<feature type="compositionally biased region" description="Gly residues" evidence="2">
    <location>
        <begin position="402"/>
        <end position="416"/>
    </location>
</feature>
<dbReference type="EMBL" id="FOKG01000029">
    <property type="protein sequence ID" value="SFB61954.1"/>
    <property type="molecule type" value="Genomic_DNA"/>
</dbReference>
<accession>A0A1I1CHD8</accession>
<sequence>MSGAMTGEQVYTNFTAGKGTEPLQRISVELSKLRSTYADRAQSISEINTQMKSAWTGDASVAAHSGATPLVDALGDSARNMDHTTDSTASQSAAWEGASRSVEPVPPMPEKPNPWTTGLKAAIPVAGPFMAADDINSYQDGAQAHQRASQHNVDVMNSYTSQTGGNSGFPRSYSLLQPSSGSISLSDGSGPGGIDGRQSVAPDTTQASSSYVPGPAAVNSGGPVSAAPQVNSPISSSTVAPPTTGGTPNSVAPPPSVGTSGGNTGGGNTGPAGGGLVTGPGGNRDSNRPGANRTGPGASRGTGFTRTPTGPGRGLAGDRLRSVPDPKSAAAGRGGSGGTGGGGGGAGAGAGRAGEAVGRGGGAAAENARGLAAGKGTGAGMPGGVAAGESAAARGGASAARGAGGMPMGAAGAGRGKGSEDDEHQRAAYLQENDPDAVFIGDLGKTTPPVIGQ</sequence>
<feature type="domain" description="PPE" evidence="3">
    <location>
        <begin position="12"/>
        <end position="106"/>
    </location>
</feature>
<feature type="compositionally biased region" description="Polar residues" evidence="2">
    <location>
        <begin position="201"/>
        <end position="211"/>
    </location>
</feature>
<proteinExistence type="inferred from homology"/>
<dbReference type="InterPro" id="IPR000030">
    <property type="entry name" value="PPE_dom"/>
</dbReference>
<feature type="compositionally biased region" description="Gly residues" evidence="2">
    <location>
        <begin position="373"/>
        <end position="386"/>
    </location>
</feature>
<dbReference type="OrthoDB" id="3602820at2"/>
<dbReference type="InterPro" id="IPR038332">
    <property type="entry name" value="PPE_sf"/>
</dbReference>
<dbReference type="SUPFAM" id="SSF140459">
    <property type="entry name" value="PE/PPE dimer-like"/>
    <property type="match status" value="1"/>
</dbReference>
<feature type="compositionally biased region" description="Low complexity" evidence="2">
    <location>
        <begin position="171"/>
        <end position="188"/>
    </location>
</feature>
<dbReference type="STRING" id="490629.SAMN05216266_12944"/>
<dbReference type="RefSeq" id="WP_091678794.1">
    <property type="nucleotide sequence ID" value="NZ_FOKG01000029.1"/>
</dbReference>